<dbReference type="RefSeq" id="WP_127748449.1">
    <property type="nucleotide sequence ID" value="NZ_CP033219.1"/>
</dbReference>
<feature type="region of interest" description="Disordered" evidence="1">
    <location>
        <begin position="44"/>
        <end position="66"/>
    </location>
</feature>
<evidence type="ECO:0000313" key="2">
    <source>
        <dbReference type="EMBL" id="AZV77888.1"/>
    </source>
</evidence>
<name>A0A3T0N1I5_9RHOB</name>
<reference evidence="2 3" key="1">
    <citation type="submission" date="2018-10" db="EMBL/GenBank/DDBJ databases">
        <title>Parasedimentitalea marina sp. nov., a psychrophilic bacterium isolated from deep seawater of the New Britain Trench.</title>
        <authorList>
            <person name="Cao J."/>
        </authorList>
    </citation>
    <scope>NUCLEOTIDE SEQUENCE [LARGE SCALE GENOMIC DNA]</scope>
    <source>
        <strain evidence="2 3">W43</strain>
    </source>
</reference>
<dbReference type="AlphaFoldDB" id="A0A3T0N1I5"/>
<feature type="compositionally biased region" description="Basic and acidic residues" evidence="1">
    <location>
        <begin position="44"/>
        <end position="53"/>
    </location>
</feature>
<gene>
    <name evidence="2" type="ORF">EBB79_08255</name>
</gene>
<keyword evidence="3" id="KW-1185">Reference proteome</keyword>
<evidence type="ECO:0000256" key="1">
    <source>
        <dbReference type="SAM" id="MobiDB-lite"/>
    </source>
</evidence>
<dbReference type="EMBL" id="CP033219">
    <property type="protein sequence ID" value="AZV77888.1"/>
    <property type="molecule type" value="Genomic_DNA"/>
</dbReference>
<protein>
    <submittedName>
        <fullName evidence="2">Uncharacterized protein</fullName>
    </submittedName>
</protein>
<proteinExistence type="predicted"/>
<sequence>MSKKPVISKHEYTVTAAGWVAGQRCKAGDTLSLTKDQARYENVRLKTDQDNEPAKTATPKKAKAKT</sequence>
<organism evidence="2 3">
    <name type="scientific">Parasedimentitalea marina</name>
    <dbReference type="NCBI Taxonomy" id="2483033"/>
    <lineage>
        <taxon>Bacteria</taxon>
        <taxon>Pseudomonadati</taxon>
        <taxon>Pseudomonadota</taxon>
        <taxon>Alphaproteobacteria</taxon>
        <taxon>Rhodobacterales</taxon>
        <taxon>Paracoccaceae</taxon>
        <taxon>Parasedimentitalea</taxon>
    </lineage>
</organism>
<accession>A0A3T0N1I5</accession>
<dbReference type="KEGG" id="sedi:EBB79_08255"/>
<dbReference type="OrthoDB" id="8410963at2"/>
<evidence type="ECO:0000313" key="3">
    <source>
        <dbReference type="Proteomes" id="UP000283063"/>
    </source>
</evidence>
<dbReference type="Proteomes" id="UP000283063">
    <property type="component" value="Chromosome"/>
</dbReference>